<sequence>MEENRKKQLIESLLTRGMENIIPGKEKLLELLSSGKVLNVYMGIDPTATRIHLGHAFGLRKLQIMANLGHQVTFLIGDFTAKIGDTSDKETERPILTDEEIKINFETYKRQAEKFLDFSIVKVVHNSEWLSKLNFGDILGIAKNFSLNDFISRELIKKRLTKGERVSLPETIYPLMQGYDSYHLDADIQFGGTDQTFNMQAGRTLQKNLRNKEMVVVANGFLPGTDGRKMSKSWGNAVWIEDSPEDVYGKIMSIADEVILTYFEMGTNADMGVIEEVKERLAQKENPMILKKELAKLVVEELHGFMAVKQAEDHFQKTVVEKTAGEETKEVKVEYPLAVMGGENSLMAVLLDNRLVSSNSEFKILLSEGAIYLDEVRLVREQTILAPGTIRVGKRKYLKLI</sequence>
<dbReference type="PRINTS" id="PR01040">
    <property type="entry name" value="TRNASYNTHTYR"/>
</dbReference>
<evidence type="ECO:0000256" key="8">
    <source>
        <dbReference type="NCBIfam" id="TIGR00234"/>
    </source>
</evidence>
<dbReference type="Pfam" id="PF00579">
    <property type="entry name" value="tRNA-synt_1b"/>
    <property type="match status" value="1"/>
</dbReference>
<evidence type="ECO:0000256" key="5">
    <source>
        <dbReference type="ARBA" id="ARBA00022917"/>
    </source>
</evidence>
<comment type="catalytic activity">
    <reaction evidence="7">
        <text>tRNA(Tyr) + L-tyrosine + ATP = L-tyrosyl-tRNA(Tyr) + AMP + diphosphate + H(+)</text>
        <dbReference type="Rhea" id="RHEA:10220"/>
        <dbReference type="Rhea" id="RHEA-COMP:9706"/>
        <dbReference type="Rhea" id="RHEA-COMP:9707"/>
        <dbReference type="ChEBI" id="CHEBI:15378"/>
        <dbReference type="ChEBI" id="CHEBI:30616"/>
        <dbReference type="ChEBI" id="CHEBI:33019"/>
        <dbReference type="ChEBI" id="CHEBI:58315"/>
        <dbReference type="ChEBI" id="CHEBI:78442"/>
        <dbReference type="ChEBI" id="CHEBI:78536"/>
        <dbReference type="ChEBI" id="CHEBI:456215"/>
        <dbReference type="EC" id="6.1.1.1"/>
    </reaction>
</comment>
<dbReference type="AlphaFoldDB" id="A0A1F5FP17"/>
<protein>
    <recommendedName>
        <fullName evidence="1 8">Tyrosine--tRNA ligase</fullName>
        <ecNumber evidence="1 8">6.1.1.1</ecNumber>
    </recommendedName>
</protein>
<dbReference type="Proteomes" id="UP000179237">
    <property type="component" value="Unassembled WGS sequence"/>
</dbReference>
<dbReference type="Gene3D" id="1.10.240.10">
    <property type="entry name" value="Tyrosyl-Transfer RNA Synthetase"/>
    <property type="match status" value="1"/>
</dbReference>
<keyword evidence="2 9" id="KW-0436">Ligase</keyword>
<dbReference type="Gene3D" id="3.10.290.10">
    <property type="entry name" value="RNA-binding S4 domain"/>
    <property type="match status" value="1"/>
</dbReference>
<dbReference type="GO" id="GO:0004831">
    <property type="term" value="F:tyrosine-tRNA ligase activity"/>
    <property type="evidence" value="ECO:0007669"/>
    <property type="project" value="UniProtKB-UniRule"/>
</dbReference>
<dbReference type="InterPro" id="IPR002305">
    <property type="entry name" value="aa-tRNA-synth_Ic"/>
</dbReference>
<dbReference type="GO" id="GO:0006437">
    <property type="term" value="P:tyrosyl-tRNA aminoacylation"/>
    <property type="evidence" value="ECO:0007669"/>
    <property type="project" value="UniProtKB-UniRule"/>
</dbReference>
<evidence type="ECO:0000256" key="2">
    <source>
        <dbReference type="ARBA" id="ARBA00022598"/>
    </source>
</evidence>
<evidence type="ECO:0000256" key="7">
    <source>
        <dbReference type="ARBA" id="ARBA00048248"/>
    </source>
</evidence>
<dbReference type="GO" id="GO:0005829">
    <property type="term" value="C:cytosol"/>
    <property type="evidence" value="ECO:0007669"/>
    <property type="project" value="TreeGrafter"/>
</dbReference>
<dbReference type="PANTHER" id="PTHR11766">
    <property type="entry name" value="TYROSYL-TRNA SYNTHETASE"/>
    <property type="match status" value="1"/>
</dbReference>
<evidence type="ECO:0000256" key="9">
    <source>
        <dbReference type="RuleBase" id="RU363036"/>
    </source>
</evidence>
<evidence type="ECO:0000313" key="10">
    <source>
        <dbReference type="EMBL" id="OGD81348.1"/>
    </source>
</evidence>
<dbReference type="InterPro" id="IPR036986">
    <property type="entry name" value="S4_RNA-bd_sf"/>
</dbReference>
<evidence type="ECO:0000313" key="11">
    <source>
        <dbReference type="Proteomes" id="UP000179237"/>
    </source>
</evidence>
<reference evidence="10 11" key="1">
    <citation type="journal article" date="2016" name="Nat. Commun.">
        <title>Thousands of microbial genomes shed light on interconnected biogeochemical processes in an aquifer system.</title>
        <authorList>
            <person name="Anantharaman K."/>
            <person name="Brown C.T."/>
            <person name="Hug L.A."/>
            <person name="Sharon I."/>
            <person name="Castelle C.J."/>
            <person name="Probst A.J."/>
            <person name="Thomas B.C."/>
            <person name="Singh A."/>
            <person name="Wilkins M.J."/>
            <person name="Karaoz U."/>
            <person name="Brodie E.L."/>
            <person name="Williams K.H."/>
            <person name="Hubbard S.S."/>
            <person name="Banfield J.F."/>
        </authorList>
    </citation>
    <scope>NUCLEOTIDE SEQUENCE [LARGE SCALE GENOMIC DNA]</scope>
</reference>
<keyword evidence="5 9" id="KW-0648">Protein biosynthesis</keyword>
<dbReference type="NCBIfam" id="TIGR00234">
    <property type="entry name" value="tyrS"/>
    <property type="match status" value="1"/>
</dbReference>
<comment type="caution">
    <text evidence="10">The sequence shown here is derived from an EMBL/GenBank/DDBJ whole genome shotgun (WGS) entry which is preliminary data.</text>
</comment>
<evidence type="ECO:0000256" key="6">
    <source>
        <dbReference type="ARBA" id="ARBA00023146"/>
    </source>
</evidence>
<dbReference type="SUPFAM" id="SSF52374">
    <property type="entry name" value="Nucleotidylyl transferase"/>
    <property type="match status" value="1"/>
</dbReference>
<dbReference type="InterPro" id="IPR024088">
    <property type="entry name" value="Tyr-tRNA-ligase_bac-type"/>
</dbReference>
<evidence type="ECO:0000256" key="4">
    <source>
        <dbReference type="ARBA" id="ARBA00022840"/>
    </source>
</evidence>
<keyword evidence="3 9" id="KW-0547">Nucleotide-binding</keyword>
<organism evidence="10 11">
    <name type="scientific">Candidatus Collierbacteria bacterium RIFOXYD1_FULL_40_9</name>
    <dbReference type="NCBI Taxonomy" id="1817731"/>
    <lineage>
        <taxon>Bacteria</taxon>
        <taxon>Candidatus Collieribacteriota</taxon>
    </lineage>
</organism>
<gene>
    <name evidence="10" type="ORF">A2572_02360</name>
</gene>
<dbReference type="InterPro" id="IPR014729">
    <property type="entry name" value="Rossmann-like_a/b/a_fold"/>
</dbReference>
<evidence type="ECO:0000256" key="3">
    <source>
        <dbReference type="ARBA" id="ARBA00022741"/>
    </source>
</evidence>
<dbReference type="CDD" id="cd00805">
    <property type="entry name" value="TyrRS_core"/>
    <property type="match status" value="1"/>
</dbReference>
<dbReference type="PANTHER" id="PTHR11766:SF1">
    <property type="entry name" value="TYROSINE--TRNA LIGASE"/>
    <property type="match status" value="1"/>
</dbReference>
<proteinExistence type="inferred from homology"/>
<dbReference type="Gene3D" id="3.40.50.620">
    <property type="entry name" value="HUPs"/>
    <property type="match status" value="1"/>
</dbReference>
<dbReference type="GO" id="GO:0003723">
    <property type="term" value="F:RNA binding"/>
    <property type="evidence" value="ECO:0007669"/>
    <property type="project" value="InterPro"/>
</dbReference>
<accession>A0A1F5FP17</accession>
<keyword evidence="4 9" id="KW-0067">ATP-binding</keyword>
<evidence type="ECO:0000256" key="1">
    <source>
        <dbReference type="ARBA" id="ARBA00013160"/>
    </source>
</evidence>
<dbReference type="InterPro" id="IPR002307">
    <property type="entry name" value="Tyr-tRNA-ligase"/>
</dbReference>
<dbReference type="GO" id="GO:0005524">
    <property type="term" value="F:ATP binding"/>
    <property type="evidence" value="ECO:0007669"/>
    <property type="project" value="UniProtKB-KW"/>
</dbReference>
<dbReference type="EMBL" id="MFAQ01000046">
    <property type="protein sequence ID" value="OGD81348.1"/>
    <property type="molecule type" value="Genomic_DNA"/>
</dbReference>
<dbReference type="SUPFAM" id="SSF55174">
    <property type="entry name" value="Alpha-L RNA-binding motif"/>
    <property type="match status" value="1"/>
</dbReference>
<name>A0A1F5FP17_9BACT</name>
<dbReference type="EC" id="6.1.1.1" evidence="1 8"/>
<comment type="similarity">
    <text evidence="9">Belongs to the class-I aminoacyl-tRNA synthetase family.</text>
</comment>
<keyword evidence="6 9" id="KW-0030">Aminoacyl-tRNA synthetase</keyword>